<gene>
    <name evidence="1" type="ORF">H3H39_27505</name>
</gene>
<sequence length="84" mass="8948">AELELSLEQVRTAGQKLRLDDEQLLPAAGKSADAAEFAFQRGALGIMDLLDVRRTYRSAQLDALAARADYAKSVAALQAAVSEG</sequence>
<feature type="non-terminal residue" evidence="1">
    <location>
        <position position="1"/>
    </location>
</feature>
<dbReference type="AlphaFoldDB" id="A0A7W2FFM9"/>
<protein>
    <submittedName>
        <fullName evidence="1">TolC family protein</fullName>
    </submittedName>
</protein>
<reference evidence="1 2" key="1">
    <citation type="submission" date="2020-07" db="EMBL/GenBank/DDBJ databases">
        <title>Novel species isolated from subtropical streams in China.</title>
        <authorList>
            <person name="Lu H."/>
        </authorList>
    </citation>
    <scope>NUCLEOTIDE SEQUENCE [LARGE SCALE GENOMIC DNA]</scope>
    <source>
        <strain evidence="1 2">LX47W</strain>
    </source>
</reference>
<dbReference type="Proteomes" id="UP000573499">
    <property type="component" value="Unassembled WGS sequence"/>
</dbReference>
<proteinExistence type="predicted"/>
<dbReference type="EMBL" id="JACEZU010000076">
    <property type="protein sequence ID" value="MBA5690762.1"/>
    <property type="molecule type" value="Genomic_DNA"/>
</dbReference>
<feature type="non-terminal residue" evidence="1">
    <location>
        <position position="84"/>
    </location>
</feature>
<organism evidence="1 2">
    <name type="scientific">Rugamonas apoptosis</name>
    <dbReference type="NCBI Taxonomy" id="2758570"/>
    <lineage>
        <taxon>Bacteria</taxon>
        <taxon>Pseudomonadati</taxon>
        <taxon>Pseudomonadota</taxon>
        <taxon>Betaproteobacteria</taxon>
        <taxon>Burkholderiales</taxon>
        <taxon>Oxalobacteraceae</taxon>
        <taxon>Telluria group</taxon>
        <taxon>Rugamonas</taxon>
    </lineage>
</organism>
<evidence type="ECO:0000313" key="2">
    <source>
        <dbReference type="Proteomes" id="UP000573499"/>
    </source>
</evidence>
<dbReference type="GO" id="GO:0015562">
    <property type="term" value="F:efflux transmembrane transporter activity"/>
    <property type="evidence" value="ECO:0007669"/>
    <property type="project" value="InterPro"/>
</dbReference>
<dbReference type="Gene3D" id="1.20.1600.10">
    <property type="entry name" value="Outer membrane efflux proteins (OEP)"/>
    <property type="match status" value="1"/>
</dbReference>
<dbReference type="SUPFAM" id="SSF56954">
    <property type="entry name" value="Outer membrane efflux proteins (OEP)"/>
    <property type="match status" value="1"/>
</dbReference>
<name>A0A7W2FFM9_9BURK</name>
<evidence type="ECO:0000313" key="1">
    <source>
        <dbReference type="EMBL" id="MBA5690762.1"/>
    </source>
</evidence>
<dbReference type="RefSeq" id="WP_182157707.1">
    <property type="nucleotide sequence ID" value="NZ_JACEZU010000076.1"/>
</dbReference>
<comment type="caution">
    <text evidence="1">The sequence shown here is derived from an EMBL/GenBank/DDBJ whole genome shotgun (WGS) entry which is preliminary data.</text>
</comment>
<accession>A0A7W2FFM9</accession>
<keyword evidence="2" id="KW-1185">Reference proteome</keyword>